<keyword evidence="2" id="KW-0732">Signal</keyword>
<feature type="compositionally biased region" description="Polar residues" evidence="1">
    <location>
        <begin position="68"/>
        <end position="80"/>
    </location>
</feature>
<evidence type="ECO:0000313" key="4">
    <source>
        <dbReference type="Proteomes" id="UP000250235"/>
    </source>
</evidence>
<name>A0A2Z7B771_9LAMI</name>
<feature type="region of interest" description="Disordered" evidence="1">
    <location>
        <begin position="60"/>
        <end position="80"/>
    </location>
</feature>
<organism evidence="3 4">
    <name type="scientific">Dorcoceras hygrometricum</name>
    <dbReference type="NCBI Taxonomy" id="472368"/>
    <lineage>
        <taxon>Eukaryota</taxon>
        <taxon>Viridiplantae</taxon>
        <taxon>Streptophyta</taxon>
        <taxon>Embryophyta</taxon>
        <taxon>Tracheophyta</taxon>
        <taxon>Spermatophyta</taxon>
        <taxon>Magnoliopsida</taxon>
        <taxon>eudicotyledons</taxon>
        <taxon>Gunneridae</taxon>
        <taxon>Pentapetalae</taxon>
        <taxon>asterids</taxon>
        <taxon>lamiids</taxon>
        <taxon>Lamiales</taxon>
        <taxon>Gesneriaceae</taxon>
        <taxon>Didymocarpoideae</taxon>
        <taxon>Trichosporeae</taxon>
        <taxon>Loxocarpinae</taxon>
        <taxon>Dorcoceras</taxon>
    </lineage>
</organism>
<evidence type="ECO:0000256" key="1">
    <source>
        <dbReference type="SAM" id="MobiDB-lite"/>
    </source>
</evidence>
<dbReference type="Proteomes" id="UP000250235">
    <property type="component" value="Unassembled WGS sequence"/>
</dbReference>
<reference evidence="3 4" key="1">
    <citation type="journal article" date="2015" name="Proc. Natl. Acad. Sci. U.S.A.">
        <title>The resurrection genome of Boea hygrometrica: A blueprint for survival of dehydration.</title>
        <authorList>
            <person name="Xiao L."/>
            <person name="Yang G."/>
            <person name="Zhang L."/>
            <person name="Yang X."/>
            <person name="Zhao S."/>
            <person name="Ji Z."/>
            <person name="Zhou Q."/>
            <person name="Hu M."/>
            <person name="Wang Y."/>
            <person name="Chen M."/>
            <person name="Xu Y."/>
            <person name="Jin H."/>
            <person name="Xiao X."/>
            <person name="Hu G."/>
            <person name="Bao F."/>
            <person name="Hu Y."/>
            <person name="Wan P."/>
            <person name="Li L."/>
            <person name="Deng X."/>
            <person name="Kuang T."/>
            <person name="Xiang C."/>
            <person name="Zhu J.K."/>
            <person name="Oliver M.J."/>
            <person name="He Y."/>
        </authorList>
    </citation>
    <scope>NUCLEOTIDE SEQUENCE [LARGE SCALE GENOMIC DNA]</scope>
    <source>
        <strain evidence="4">cv. XS01</strain>
    </source>
</reference>
<proteinExistence type="predicted"/>
<keyword evidence="4" id="KW-1185">Reference proteome</keyword>
<evidence type="ECO:0000313" key="3">
    <source>
        <dbReference type="EMBL" id="KZV27540.1"/>
    </source>
</evidence>
<evidence type="ECO:0000256" key="2">
    <source>
        <dbReference type="SAM" id="SignalP"/>
    </source>
</evidence>
<accession>A0A2Z7B771</accession>
<gene>
    <name evidence="3" type="ORF">F511_04591</name>
</gene>
<protein>
    <submittedName>
        <fullName evidence="3">Uncharacterized protein</fullName>
    </submittedName>
</protein>
<sequence length="80" mass="8903">MKPRLRMLFTYVLALALVLRLCGHRAARATRLPSGSVGGTSRTLRDLHVKGKHPYKMLNLSRRIIPPTGSNPTQNKCNPP</sequence>
<dbReference type="OrthoDB" id="1431686at2759"/>
<dbReference type="AlphaFoldDB" id="A0A2Z7B771"/>
<feature type="signal peptide" evidence="2">
    <location>
        <begin position="1"/>
        <end position="29"/>
    </location>
</feature>
<dbReference type="EMBL" id="KV010626">
    <property type="protein sequence ID" value="KZV27540.1"/>
    <property type="molecule type" value="Genomic_DNA"/>
</dbReference>
<feature type="chain" id="PRO_5016461913" evidence="2">
    <location>
        <begin position="30"/>
        <end position="80"/>
    </location>
</feature>